<evidence type="ECO:0000256" key="5">
    <source>
        <dbReference type="PROSITE-ProRule" id="PRU01091"/>
    </source>
</evidence>
<keyword evidence="9" id="KW-1185">Reference proteome</keyword>
<keyword evidence="2" id="KW-0805">Transcription regulation</keyword>
<dbReference type="Proteomes" id="UP000295560">
    <property type="component" value="Unassembled WGS sequence"/>
</dbReference>
<dbReference type="InterPro" id="IPR005158">
    <property type="entry name" value="BTAD"/>
</dbReference>
<sequence>MIEAITTYPVRVDGSGPDVRVRVLGPLRVDVGGRTVDAGGGRQRELLARLAVAGGDVVSTDALIDDLWHGEPPSKALGALQVHVSRLRRVLEPDRPPRAPASVLVSDPPGYALALAPDALDSRRFAALVESAAELPPAEAESVLGEALACWSGAAFAGFSDASWAAPEAGRLEELRLVATERRARARLELARPDAAVPDLERLVHDHPLREGAVALLVLALYRAGRQADALTVLHRTRRLLADELGVDPGPELRELERAVLAHDVTSPPAASGTGPATGVEAPTGPTAGIDAVTRPTGRGQREQPELVGRATELDRLRRRADRVDDGTQLVLVTADAGAGKSALAAAFAAERAADGWTVVTGRCPEAAGAPPGWAWREIVDAVLATHPADPATAERLAALEDAGGAGERTFWAGRAVVDLLAAASADGPLLVVLDDLHRAEGETLQILRAAVTGLAGAPVLVLATLRGAEIGQDLEAALAALADPIADRIGLAPLGTGDVVMLLERHGVAHPSPATARLVAERTAGNPLFVRELARLIASEGVAAAEHTVPAGVRDVLRRRLARLPGSARSALSRIAVLGRDADVDVALELAGDPDTGLDALEIGVLSGLLLEPGPGRIRFSHALVCDTLYEDVPRLRRARLHAAALDALVRVHPDDAVPLGHHALAAGTAVAPDLALDLVEAAGHSAAAFGGHREAARFLGAAVGLAGPAGASLDRELSLRCALVTALAQTGDGFAAIAARRDAMARARGTDRISDVLVSYDAPVSWTIRPDQRVDRDLVALLESELDRTTDVALRTRLLSALVFELEGDDDERVRSASAEAVALTEDHDDPVLRCVALNGRFFAALGPDLWHEMQSVGTELLERAAEAGHAGYTTQGHHVLCMVEAARHDLDGAQRHVDAAIAAAPAGQLGMTLGWAEVYSAMRALIAGDLERAEAIYDAVTERLVATGSVNGYAMGVVGRFVVRHAQGRLGEVTDALEALADRLPPTFGDFRAGAFLAAGRPDRAREVWRPDSFLSRSYYWLLWTSVRAEVAVGLGDVEVGRRCYDELAGWAGMLAGVSSGTVTLGPVDLVLADLAALVGRPYTERVAHLRNAVAVADAAGAPLWRARAEKALAALAAEDPTVTP</sequence>
<evidence type="ECO:0000256" key="3">
    <source>
        <dbReference type="ARBA" id="ARBA00023125"/>
    </source>
</evidence>
<reference evidence="8 9" key="1">
    <citation type="submission" date="2019-03" db="EMBL/GenBank/DDBJ databases">
        <title>Sequencing the genomes of 1000 actinobacteria strains.</title>
        <authorList>
            <person name="Klenk H.-P."/>
        </authorList>
    </citation>
    <scope>NUCLEOTIDE SEQUENCE [LARGE SCALE GENOMIC DNA]</scope>
    <source>
        <strain evidence="8 9">DSM 44969</strain>
    </source>
</reference>
<dbReference type="InterPro" id="IPR041664">
    <property type="entry name" value="AAA_16"/>
</dbReference>
<organism evidence="8 9">
    <name type="scientific">Pseudonocardia endophytica</name>
    <dbReference type="NCBI Taxonomy" id="401976"/>
    <lineage>
        <taxon>Bacteria</taxon>
        <taxon>Bacillati</taxon>
        <taxon>Actinomycetota</taxon>
        <taxon>Actinomycetes</taxon>
        <taxon>Pseudonocardiales</taxon>
        <taxon>Pseudonocardiaceae</taxon>
        <taxon>Pseudonocardia</taxon>
    </lineage>
</organism>
<dbReference type="InterPro" id="IPR027417">
    <property type="entry name" value="P-loop_NTPase"/>
</dbReference>
<dbReference type="EMBL" id="SMFZ01000002">
    <property type="protein sequence ID" value="TCK21063.1"/>
    <property type="molecule type" value="Genomic_DNA"/>
</dbReference>
<feature type="region of interest" description="Disordered" evidence="6">
    <location>
        <begin position="266"/>
        <end position="305"/>
    </location>
</feature>
<dbReference type="Gene3D" id="3.40.50.300">
    <property type="entry name" value="P-loop containing nucleotide triphosphate hydrolases"/>
    <property type="match status" value="1"/>
</dbReference>
<accession>A0A4R1HJI9</accession>
<comment type="similarity">
    <text evidence="1">Belongs to the AfsR/DnrI/RedD regulatory family.</text>
</comment>
<dbReference type="AlphaFoldDB" id="A0A4R1HJI9"/>
<evidence type="ECO:0000256" key="1">
    <source>
        <dbReference type="ARBA" id="ARBA00005820"/>
    </source>
</evidence>
<dbReference type="InterPro" id="IPR011990">
    <property type="entry name" value="TPR-like_helical_dom_sf"/>
</dbReference>
<evidence type="ECO:0000256" key="2">
    <source>
        <dbReference type="ARBA" id="ARBA00023015"/>
    </source>
</evidence>
<dbReference type="GO" id="GO:0006355">
    <property type="term" value="P:regulation of DNA-templated transcription"/>
    <property type="evidence" value="ECO:0007669"/>
    <property type="project" value="InterPro"/>
</dbReference>
<keyword evidence="4" id="KW-0804">Transcription</keyword>
<gene>
    <name evidence="8" type="ORF">EV378_5038</name>
</gene>
<dbReference type="PANTHER" id="PTHR35807">
    <property type="entry name" value="TRANSCRIPTIONAL REGULATOR REDD-RELATED"/>
    <property type="match status" value="1"/>
</dbReference>
<name>A0A4R1HJI9_PSEEN</name>
<dbReference type="InterPro" id="IPR036388">
    <property type="entry name" value="WH-like_DNA-bd_sf"/>
</dbReference>
<dbReference type="PANTHER" id="PTHR35807:SF1">
    <property type="entry name" value="TRANSCRIPTIONAL REGULATOR REDD"/>
    <property type="match status" value="1"/>
</dbReference>
<comment type="caution">
    <text evidence="8">The sequence shown here is derived from an EMBL/GenBank/DDBJ whole genome shotgun (WGS) entry which is preliminary data.</text>
</comment>
<dbReference type="SUPFAM" id="SSF46894">
    <property type="entry name" value="C-terminal effector domain of the bipartite response regulators"/>
    <property type="match status" value="1"/>
</dbReference>
<dbReference type="Pfam" id="PF13191">
    <property type="entry name" value="AAA_16"/>
    <property type="match status" value="1"/>
</dbReference>
<evidence type="ECO:0000256" key="4">
    <source>
        <dbReference type="ARBA" id="ARBA00023163"/>
    </source>
</evidence>
<dbReference type="Pfam" id="PF03704">
    <property type="entry name" value="BTAD"/>
    <property type="match status" value="1"/>
</dbReference>
<dbReference type="GO" id="GO:0000160">
    <property type="term" value="P:phosphorelay signal transduction system"/>
    <property type="evidence" value="ECO:0007669"/>
    <property type="project" value="InterPro"/>
</dbReference>
<dbReference type="Gene3D" id="1.25.40.10">
    <property type="entry name" value="Tetratricopeptide repeat domain"/>
    <property type="match status" value="1"/>
</dbReference>
<keyword evidence="3 5" id="KW-0238">DNA-binding</keyword>
<evidence type="ECO:0000256" key="6">
    <source>
        <dbReference type="SAM" id="MobiDB-lite"/>
    </source>
</evidence>
<dbReference type="InterPro" id="IPR001867">
    <property type="entry name" value="OmpR/PhoB-type_DNA-bd"/>
</dbReference>
<dbReference type="Gene3D" id="1.10.10.10">
    <property type="entry name" value="Winged helix-like DNA-binding domain superfamily/Winged helix DNA-binding domain"/>
    <property type="match status" value="1"/>
</dbReference>
<dbReference type="InterPro" id="IPR051677">
    <property type="entry name" value="AfsR-DnrI-RedD_regulator"/>
</dbReference>
<dbReference type="PROSITE" id="PS51755">
    <property type="entry name" value="OMPR_PHOB"/>
    <property type="match status" value="1"/>
</dbReference>
<evidence type="ECO:0000313" key="9">
    <source>
        <dbReference type="Proteomes" id="UP000295560"/>
    </source>
</evidence>
<evidence type="ECO:0000259" key="7">
    <source>
        <dbReference type="PROSITE" id="PS51755"/>
    </source>
</evidence>
<dbReference type="SUPFAM" id="SSF48452">
    <property type="entry name" value="TPR-like"/>
    <property type="match status" value="1"/>
</dbReference>
<feature type="DNA-binding region" description="OmpR/PhoB-type" evidence="5">
    <location>
        <begin position="2"/>
        <end position="115"/>
    </location>
</feature>
<evidence type="ECO:0000313" key="8">
    <source>
        <dbReference type="EMBL" id="TCK21063.1"/>
    </source>
</evidence>
<dbReference type="InterPro" id="IPR016032">
    <property type="entry name" value="Sig_transdc_resp-reg_C-effctor"/>
</dbReference>
<dbReference type="SMART" id="SM00862">
    <property type="entry name" value="Trans_reg_C"/>
    <property type="match status" value="1"/>
</dbReference>
<dbReference type="SUPFAM" id="SSF52540">
    <property type="entry name" value="P-loop containing nucleoside triphosphate hydrolases"/>
    <property type="match status" value="1"/>
</dbReference>
<dbReference type="CDD" id="cd15831">
    <property type="entry name" value="BTAD"/>
    <property type="match status" value="1"/>
</dbReference>
<dbReference type="SMART" id="SM01043">
    <property type="entry name" value="BTAD"/>
    <property type="match status" value="1"/>
</dbReference>
<proteinExistence type="inferred from homology"/>
<protein>
    <submittedName>
        <fullName evidence="8">DNA-binding SARP family transcriptional activator</fullName>
    </submittedName>
</protein>
<dbReference type="Pfam" id="PF00486">
    <property type="entry name" value="Trans_reg_C"/>
    <property type="match status" value="1"/>
</dbReference>
<dbReference type="GO" id="GO:0003677">
    <property type="term" value="F:DNA binding"/>
    <property type="evidence" value="ECO:0007669"/>
    <property type="project" value="UniProtKB-UniRule"/>
</dbReference>
<feature type="domain" description="OmpR/PhoB-type" evidence="7">
    <location>
        <begin position="2"/>
        <end position="115"/>
    </location>
</feature>